<feature type="transmembrane region" description="Helical" evidence="2">
    <location>
        <begin position="138"/>
        <end position="162"/>
    </location>
</feature>
<keyword evidence="2" id="KW-0812">Transmembrane</keyword>
<feature type="transmembrane region" description="Helical" evidence="2">
    <location>
        <begin position="409"/>
        <end position="427"/>
    </location>
</feature>
<dbReference type="EMBL" id="JARXRM010000046">
    <property type="protein sequence ID" value="MDH5824987.1"/>
    <property type="molecule type" value="Genomic_DNA"/>
</dbReference>
<dbReference type="InterPro" id="IPR005625">
    <property type="entry name" value="PepSY-ass_TM"/>
</dbReference>
<dbReference type="RefSeq" id="WP_280576376.1">
    <property type="nucleotide sequence ID" value="NZ_JARXRM010000046.1"/>
</dbReference>
<feature type="transmembrane region" description="Helical" evidence="2">
    <location>
        <begin position="439"/>
        <end position="459"/>
    </location>
</feature>
<feature type="transmembrane region" description="Helical" evidence="2">
    <location>
        <begin position="343"/>
        <end position="363"/>
    </location>
</feature>
<evidence type="ECO:0000313" key="3">
    <source>
        <dbReference type="EMBL" id="MDH5824987.1"/>
    </source>
</evidence>
<feature type="transmembrane region" description="Helical" evidence="2">
    <location>
        <begin position="471"/>
        <end position="491"/>
    </location>
</feature>
<dbReference type="PANTHER" id="PTHR34219:SF9">
    <property type="entry name" value="IRON-REGULATED INNER MEMBRANE PROTEIN"/>
    <property type="match status" value="1"/>
</dbReference>
<dbReference type="Pfam" id="PF03929">
    <property type="entry name" value="PepSY_TM"/>
    <property type="match status" value="1"/>
</dbReference>
<evidence type="ECO:0000256" key="2">
    <source>
        <dbReference type="SAM" id="Phobius"/>
    </source>
</evidence>
<keyword evidence="4" id="KW-1185">Reference proteome</keyword>
<keyword evidence="2" id="KW-1133">Transmembrane helix</keyword>
<proteinExistence type="predicted"/>
<keyword evidence="2" id="KW-0472">Membrane</keyword>
<evidence type="ECO:0000313" key="4">
    <source>
        <dbReference type="Proteomes" id="UP001156940"/>
    </source>
</evidence>
<feature type="region of interest" description="Disordered" evidence="1">
    <location>
        <begin position="504"/>
        <end position="525"/>
    </location>
</feature>
<protein>
    <submittedName>
        <fullName evidence="3">PepSY-associated TM helix domain-containing protein</fullName>
    </submittedName>
</protein>
<organism evidence="3 4">
    <name type="scientific">Luteimonas endophytica</name>
    <dbReference type="NCBI Taxonomy" id="3042023"/>
    <lineage>
        <taxon>Bacteria</taxon>
        <taxon>Pseudomonadati</taxon>
        <taxon>Pseudomonadota</taxon>
        <taxon>Gammaproteobacteria</taxon>
        <taxon>Lysobacterales</taxon>
        <taxon>Lysobacteraceae</taxon>
        <taxon>Luteimonas</taxon>
    </lineage>
</organism>
<sequence length="525" mass="56792">MKATTLRTFLALHTWVGLVAGMGLFIAFYAGAITVFVHELQGWERPAEATPTRAQGLAGAQVLVDRVLARHPEAGHNFYVTLPGEHGPRPLLYWFDEASARQYRFGMEGGTLRQAPARAGFVEFVYDLHFTAGLPRTFGMYLFGVFCVLYGLALVSGVVIYAPGFFKDLFALRLGRNVKRFWQDAHNVVGMLSLPFHVVFAWSGAVLTIGFVLLAPFQALVYQGRLLEILESDFEVAPHVAPAGEARPMLPVAELVRRAERALPGIAVESLSYHDAGDANAQVALSGALPQRRLNGVGVVALNAATGAVIEALPPAEYPPGMAFLRGLQHLHYGDFGAMAIKWLYFLLGMAGAFLFYSGNLLWIEARRKRREVRQPRRTRVMAALTLGVCLGCVAGVSAVFVAAALLPALAASSVYYAVFFLCLGWALLRRPADAANELLWACALLTAAVPVGGAIGSGDTLFAALVHGHWHRFFIDATALLMAAGFWRMAAAVRRRARAGDPHSVWAKPGAEAAGRGGRETAPR</sequence>
<dbReference type="PANTHER" id="PTHR34219">
    <property type="entry name" value="IRON-REGULATED INNER MEMBRANE PROTEIN-RELATED"/>
    <property type="match status" value="1"/>
</dbReference>
<name>A0ABT6JDT6_9GAMM</name>
<reference evidence="3 4" key="1">
    <citation type="submission" date="2023-04" db="EMBL/GenBank/DDBJ databases">
        <title>Luteimonas endophyticus RD2P54.</title>
        <authorList>
            <person name="Sun J.-Q."/>
        </authorList>
    </citation>
    <scope>NUCLEOTIDE SEQUENCE [LARGE SCALE GENOMIC DNA]</scope>
    <source>
        <strain evidence="3 4">RD2P54</strain>
    </source>
</reference>
<feature type="transmembrane region" description="Helical" evidence="2">
    <location>
        <begin position="294"/>
        <end position="313"/>
    </location>
</feature>
<evidence type="ECO:0000256" key="1">
    <source>
        <dbReference type="SAM" id="MobiDB-lite"/>
    </source>
</evidence>
<feature type="transmembrane region" description="Helical" evidence="2">
    <location>
        <begin position="384"/>
        <end position="403"/>
    </location>
</feature>
<feature type="transmembrane region" description="Helical" evidence="2">
    <location>
        <begin position="12"/>
        <end position="37"/>
    </location>
</feature>
<gene>
    <name evidence="3" type="ORF">QFW77_18630</name>
</gene>
<dbReference type="Proteomes" id="UP001156940">
    <property type="component" value="Unassembled WGS sequence"/>
</dbReference>
<feature type="transmembrane region" description="Helical" evidence="2">
    <location>
        <begin position="199"/>
        <end position="222"/>
    </location>
</feature>
<accession>A0ABT6JDT6</accession>
<comment type="caution">
    <text evidence="3">The sequence shown here is derived from an EMBL/GenBank/DDBJ whole genome shotgun (WGS) entry which is preliminary data.</text>
</comment>